<comment type="caution">
    <text evidence="2">The sequence shown here is derived from an EMBL/GenBank/DDBJ whole genome shotgun (WGS) entry which is preliminary data.</text>
</comment>
<dbReference type="Proteomes" id="UP000288805">
    <property type="component" value="Unassembled WGS sequence"/>
</dbReference>
<gene>
    <name evidence="2" type="ORF">CK203_087525</name>
</gene>
<dbReference type="InterPro" id="IPR013103">
    <property type="entry name" value="RVT_2"/>
</dbReference>
<proteinExistence type="predicted"/>
<organism evidence="2 3">
    <name type="scientific">Vitis vinifera</name>
    <name type="common">Grape</name>
    <dbReference type="NCBI Taxonomy" id="29760"/>
    <lineage>
        <taxon>Eukaryota</taxon>
        <taxon>Viridiplantae</taxon>
        <taxon>Streptophyta</taxon>
        <taxon>Embryophyta</taxon>
        <taxon>Tracheophyta</taxon>
        <taxon>Spermatophyta</taxon>
        <taxon>Magnoliopsida</taxon>
        <taxon>eudicotyledons</taxon>
        <taxon>Gunneridae</taxon>
        <taxon>Pentapetalae</taxon>
        <taxon>rosids</taxon>
        <taxon>Vitales</taxon>
        <taxon>Vitaceae</taxon>
        <taxon>Viteae</taxon>
        <taxon>Vitis</taxon>
    </lineage>
</organism>
<evidence type="ECO:0000313" key="3">
    <source>
        <dbReference type="Proteomes" id="UP000288805"/>
    </source>
</evidence>
<dbReference type="EMBL" id="QGNW01001721">
    <property type="protein sequence ID" value="RVW32341.1"/>
    <property type="molecule type" value="Genomic_DNA"/>
</dbReference>
<dbReference type="Pfam" id="PF07727">
    <property type="entry name" value="RVT_2"/>
    <property type="match status" value="1"/>
</dbReference>
<protein>
    <recommendedName>
        <fullName evidence="1">Reverse transcriptase Ty1/copia-type domain-containing protein</fullName>
    </recommendedName>
</protein>
<feature type="domain" description="Reverse transcriptase Ty1/copia-type" evidence="1">
    <location>
        <begin position="39"/>
        <end position="89"/>
    </location>
</feature>
<dbReference type="AlphaFoldDB" id="A0A438DA63"/>
<reference evidence="2 3" key="1">
    <citation type="journal article" date="2018" name="PLoS Genet.">
        <title>Population sequencing reveals clonal diversity and ancestral inbreeding in the grapevine cultivar Chardonnay.</title>
        <authorList>
            <person name="Roach M.J."/>
            <person name="Johnson D.L."/>
            <person name="Bohlmann J."/>
            <person name="van Vuuren H.J."/>
            <person name="Jones S.J."/>
            <person name="Pretorius I.S."/>
            <person name="Schmidt S.A."/>
            <person name="Borneman A.R."/>
        </authorList>
    </citation>
    <scope>NUCLEOTIDE SEQUENCE [LARGE SCALE GENOMIC DNA]</scope>
    <source>
        <strain evidence="3">cv. Chardonnay</strain>
        <tissue evidence="2">Leaf</tissue>
    </source>
</reference>
<evidence type="ECO:0000259" key="1">
    <source>
        <dbReference type="Pfam" id="PF07727"/>
    </source>
</evidence>
<sequence length="173" mass="18900">MATHSKIGMFKLKLFVSTSTTVDSILGPKPTTSNKQLHFQNGSLIILVYVDDILVTGSNFVLISTLNDQFALKDLGDIHYFLGLQAYQNGSWHSPLWHLSEGSLDLSLICYTDVARLVALMIVTAQVDIVFSLVPALSPGHPLSNGLSLTPALNLNAEEWPMLPLKLHGLSPF</sequence>
<name>A0A438DA63_VITVI</name>
<accession>A0A438DA63</accession>
<evidence type="ECO:0000313" key="2">
    <source>
        <dbReference type="EMBL" id="RVW32341.1"/>
    </source>
</evidence>